<evidence type="ECO:0000256" key="1">
    <source>
        <dbReference type="SAM" id="MobiDB-lite"/>
    </source>
</evidence>
<dbReference type="Gramene" id="Pp3c3_27640V3.1">
    <property type="protein sequence ID" value="Pp3c3_27640V3.1"/>
    <property type="gene ID" value="Pp3c3_27640"/>
</dbReference>
<organism evidence="3">
    <name type="scientific">Physcomitrium patens</name>
    <name type="common">Spreading-leaved earth moss</name>
    <name type="synonym">Physcomitrella patens</name>
    <dbReference type="NCBI Taxonomy" id="3218"/>
    <lineage>
        <taxon>Eukaryota</taxon>
        <taxon>Viridiplantae</taxon>
        <taxon>Streptophyta</taxon>
        <taxon>Embryophyta</taxon>
        <taxon>Bryophyta</taxon>
        <taxon>Bryophytina</taxon>
        <taxon>Bryopsida</taxon>
        <taxon>Funariidae</taxon>
        <taxon>Funariales</taxon>
        <taxon>Funariaceae</taxon>
        <taxon>Physcomitrium</taxon>
    </lineage>
</organism>
<feature type="transmembrane region" description="Helical" evidence="2">
    <location>
        <begin position="490"/>
        <end position="507"/>
    </location>
</feature>
<evidence type="ECO:0000313" key="4">
    <source>
        <dbReference type="EnsemblPlants" id="Pp3c3_27640V3.1"/>
    </source>
</evidence>
<reference evidence="3 5" key="2">
    <citation type="journal article" date="2018" name="Plant J.">
        <title>The Physcomitrella patens chromosome-scale assembly reveals moss genome structure and evolution.</title>
        <authorList>
            <person name="Lang D."/>
            <person name="Ullrich K.K."/>
            <person name="Murat F."/>
            <person name="Fuchs J."/>
            <person name="Jenkins J."/>
            <person name="Haas F.B."/>
            <person name="Piednoel M."/>
            <person name="Gundlach H."/>
            <person name="Van Bel M."/>
            <person name="Meyberg R."/>
            <person name="Vives C."/>
            <person name="Morata J."/>
            <person name="Symeonidi A."/>
            <person name="Hiss M."/>
            <person name="Muchero W."/>
            <person name="Kamisugi Y."/>
            <person name="Saleh O."/>
            <person name="Blanc G."/>
            <person name="Decker E.L."/>
            <person name="van Gessel N."/>
            <person name="Grimwood J."/>
            <person name="Hayes R.D."/>
            <person name="Graham S.W."/>
            <person name="Gunter L.E."/>
            <person name="McDaniel S.F."/>
            <person name="Hoernstein S.N.W."/>
            <person name="Larsson A."/>
            <person name="Li F.W."/>
            <person name="Perroud P.F."/>
            <person name="Phillips J."/>
            <person name="Ranjan P."/>
            <person name="Rokshar D.S."/>
            <person name="Rothfels C.J."/>
            <person name="Schneider L."/>
            <person name="Shu S."/>
            <person name="Stevenson D.W."/>
            <person name="Thummler F."/>
            <person name="Tillich M."/>
            <person name="Villarreal Aguilar J.C."/>
            <person name="Widiez T."/>
            <person name="Wong G.K."/>
            <person name="Wymore A."/>
            <person name="Zhang Y."/>
            <person name="Zimmer A.D."/>
            <person name="Quatrano R.S."/>
            <person name="Mayer K.F.X."/>
            <person name="Goodstein D."/>
            <person name="Casacuberta J.M."/>
            <person name="Vandepoele K."/>
            <person name="Reski R."/>
            <person name="Cuming A.C."/>
            <person name="Tuskan G.A."/>
            <person name="Maumus F."/>
            <person name="Salse J."/>
            <person name="Schmutz J."/>
            <person name="Rensing S.A."/>
        </authorList>
    </citation>
    <scope>NUCLEOTIDE SEQUENCE [LARGE SCALE GENOMIC DNA]</scope>
    <source>
        <strain evidence="4 5">cv. Gransden 2004</strain>
    </source>
</reference>
<evidence type="ECO:0000256" key="2">
    <source>
        <dbReference type="SAM" id="Phobius"/>
    </source>
</evidence>
<feature type="transmembrane region" description="Helical" evidence="2">
    <location>
        <begin position="107"/>
        <end position="132"/>
    </location>
</feature>
<keyword evidence="2" id="KW-0472">Membrane</keyword>
<feature type="transmembrane region" description="Helical" evidence="2">
    <location>
        <begin position="351"/>
        <end position="377"/>
    </location>
</feature>
<dbReference type="OrthoDB" id="410681at2759"/>
<accession>A0A2K1KWB1</accession>
<reference evidence="3 5" key="1">
    <citation type="journal article" date="2008" name="Science">
        <title>The Physcomitrella genome reveals evolutionary insights into the conquest of land by plants.</title>
        <authorList>
            <person name="Rensing S."/>
            <person name="Lang D."/>
            <person name="Zimmer A."/>
            <person name="Terry A."/>
            <person name="Salamov A."/>
            <person name="Shapiro H."/>
            <person name="Nishiyama T."/>
            <person name="Perroud P.-F."/>
            <person name="Lindquist E."/>
            <person name="Kamisugi Y."/>
            <person name="Tanahashi T."/>
            <person name="Sakakibara K."/>
            <person name="Fujita T."/>
            <person name="Oishi K."/>
            <person name="Shin-I T."/>
            <person name="Kuroki Y."/>
            <person name="Toyoda A."/>
            <person name="Suzuki Y."/>
            <person name="Hashimoto A."/>
            <person name="Yamaguchi K."/>
            <person name="Sugano A."/>
            <person name="Kohara Y."/>
            <person name="Fujiyama A."/>
            <person name="Anterola A."/>
            <person name="Aoki S."/>
            <person name="Ashton N."/>
            <person name="Barbazuk W.B."/>
            <person name="Barker E."/>
            <person name="Bennetzen J."/>
            <person name="Bezanilla M."/>
            <person name="Blankenship R."/>
            <person name="Cho S.H."/>
            <person name="Dutcher S."/>
            <person name="Estelle M."/>
            <person name="Fawcett J.A."/>
            <person name="Gundlach H."/>
            <person name="Hanada K."/>
            <person name="Heyl A."/>
            <person name="Hicks K.A."/>
            <person name="Hugh J."/>
            <person name="Lohr M."/>
            <person name="Mayer K."/>
            <person name="Melkozernov A."/>
            <person name="Murata T."/>
            <person name="Nelson D."/>
            <person name="Pils B."/>
            <person name="Prigge M."/>
            <person name="Reiss B."/>
            <person name="Renner T."/>
            <person name="Rombauts S."/>
            <person name="Rushton P."/>
            <person name="Sanderfoot A."/>
            <person name="Schween G."/>
            <person name="Shiu S.-H."/>
            <person name="Stueber K."/>
            <person name="Theodoulou F.L."/>
            <person name="Tu H."/>
            <person name="Van de Peer Y."/>
            <person name="Verrier P.J."/>
            <person name="Waters E."/>
            <person name="Wood A."/>
            <person name="Yang L."/>
            <person name="Cove D."/>
            <person name="Cuming A."/>
            <person name="Hasebe M."/>
            <person name="Lucas S."/>
            <person name="Mishler D.B."/>
            <person name="Reski R."/>
            <person name="Grigoriev I."/>
            <person name="Quatrano R.S."/>
            <person name="Boore J.L."/>
        </authorList>
    </citation>
    <scope>NUCLEOTIDE SEQUENCE [LARGE SCALE GENOMIC DNA]</scope>
    <source>
        <strain evidence="4 5">cv. Gransden 2004</strain>
    </source>
</reference>
<dbReference type="RefSeq" id="XP_024369598.1">
    <property type="nucleotide sequence ID" value="XM_024513830.2"/>
</dbReference>
<sequence>MLSLLNRSSKYSFSSGRNRGAALEESREETPDRKVGTAEKPKNGDQEMNWDANDLEAKGAVRFNMSTFFKDLVYHIFYPLSIPLMMGLDGGMYALINRMFVPEKISYFAMAISQFAMGCCFYAFNGVSLFVIIRGKKFDFLYDIALVDVIWIMRNAVVATKYAFMSEVDMKKMRTEVVDYSFQLHQTLLGGWADPLPRKVLKQELLLAAVRSRSFLKNHCFQLDTNVDCFEAIRDMVLDLHLGKDHGAIERDVNVLEEANRWLELGWNDCLETMVKENEVGELRPAMLPIRLYAAHVIHQSSSLSRLRRVGHTLLSQNLRKSAFFVSLSITTLPFILRVLLGGHALPGPTWATWVVASSAFVILYFSLYSNIAFMMVGVLDLRRRHYVASNLDELLRTGVYTRSLRVRSTTYPRSFRSQSLQWLRSISSHSRSSSSPGSSAGTLGSDRSNLAGRGIVIDFRNVKSLQAWWITRILLHNFGLGFFKRIKYYTTYFACYCGVLIILIGLRLLKGIMKEDIYILVSVVVCLDVFLTLLALMVWPGGDINTVRQVQGATLTMSKLKLQKKISKDKDSITPEELQHYYSVMDTISCICEAVKWDNNKHKISVCGFQAGEQLLSLIVAMLTASVAIGAGQIVSNVVSSS</sequence>
<feature type="transmembrane region" description="Helical" evidence="2">
    <location>
        <begin position="519"/>
        <end position="540"/>
    </location>
</feature>
<dbReference type="Proteomes" id="UP000006727">
    <property type="component" value="Chromosome 3"/>
</dbReference>
<dbReference type="Gramene" id="Pp3c3_27640V3.2">
    <property type="protein sequence ID" value="Pp3c3_27640V3.2"/>
    <property type="gene ID" value="Pp3c3_27640"/>
</dbReference>
<dbReference type="EnsemblPlants" id="Pp3c3_27640V3.2">
    <property type="protein sequence ID" value="Pp3c3_27640V3.2"/>
    <property type="gene ID" value="Pp3c3_27640"/>
</dbReference>
<dbReference type="EMBL" id="ABEU02000003">
    <property type="protein sequence ID" value="PNR58058.1"/>
    <property type="molecule type" value="Genomic_DNA"/>
</dbReference>
<evidence type="ECO:0000313" key="3">
    <source>
        <dbReference type="EMBL" id="PNR58058.1"/>
    </source>
</evidence>
<dbReference type="AlphaFoldDB" id="A0A2K1KWB1"/>
<protein>
    <submittedName>
        <fullName evidence="3 4">Uncharacterized protein</fullName>
    </submittedName>
</protein>
<proteinExistence type="predicted"/>
<dbReference type="GeneID" id="112279417"/>
<feature type="transmembrane region" description="Helical" evidence="2">
    <location>
        <begin position="616"/>
        <end position="640"/>
    </location>
</feature>
<reference evidence="4" key="3">
    <citation type="submission" date="2020-12" db="UniProtKB">
        <authorList>
            <consortium name="EnsemblPlants"/>
        </authorList>
    </citation>
    <scope>IDENTIFICATION</scope>
</reference>
<dbReference type="EnsemblPlants" id="Pp3c3_27640V3.1">
    <property type="protein sequence ID" value="Pp3c3_27640V3.1"/>
    <property type="gene ID" value="Pp3c3_27640"/>
</dbReference>
<keyword evidence="2" id="KW-1133">Transmembrane helix</keyword>
<gene>
    <name evidence="4" type="primary">LOC112279417</name>
    <name evidence="3" type="ORF">PHYPA_005053</name>
</gene>
<evidence type="ECO:0000313" key="5">
    <source>
        <dbReference type="Proteomes" id="UP000006727"/>
    </source>
</evidence>
<feature type="compositionally biased region" description="Polar residues" evidence="1">
    <location>
        <begin position="1"/>
        <end position="17"/>
    </location>
</feature>
<keyword evidence="2" id="KW-0812">Transmembrane</keyword>
<feature type="compositionally biased region" description="Basic and acidic residues" evidence="1">
    <location>
        <begin position="22"/>
        <end position="45"/>
    </location>
</feature>
<keyword evidence="5" id="KW-1185">Reference proteome</keyword>
<feature type="transmembrane region" description="Helical" evidence="2">
    <location>
        <begin position="323"/>
        <end position="345"/>
    </location>
</feature>
<feature type="transmembrane region" description="Helical" evidence="2">
    <location>
        <begin position="72"/>
        <end position="95"/>
    </location>
</feature>
<feature type="region of interest" description="Disordered" evidence="1">
    <location>
        <begin position="1"/>
        <end position="49"/>
    </location>
</feature>
<dbReference type="PaxDb" id="3218-PP1S157_7V6.1"/>
<name>A0A2K1KWB1_PHYPA</name>